<feature type="region of interest" description="Disordered" evidence="1">
    <location>
        <begin position="95"/>
        <end position="160"/>
    </location>
</feature>
<organism evidence="2 3">
    <name type="scientific">Asterophora parasitica</name>
    <dbReference type="NCBI Taxonomy" id="117018"/>
    <lineage>
        <taxon>Eukaryota</taxon>
        <taxon>Fungi</taxon>
        <taxon>Dikarya</taxon>
        <taxon>Basidiomycota</taxon>
        <taxon>Agaricomycotina</taxon>
        <taxon>Agaricomycetes</taxon>
        <taxon>Agaricomycetidae</taxon>
        <taxon>Agaricales</taxon>
        <taxon>Tricholomatineae</taxon>
        <taxon>Lyophyllaceae</taxon>
        <taxon>Asterophora</taxon>
    </lineage>
</organism>
<evidence type="ECO:0000256" key="1">
    <source>
        <dbReference type="SAM" id="MobiDB-lite"/>
    </source>
</evidence>
<keyword evidence="3" id="KW-1185">Reference proteome</keyword>
<proteinExistence type="predicted"/>
<dbReference type="AlphaFoldDB" id="A0A9P7G708"/>
<evidence type="ECO:0000313" key="3">
    <source>
        <dbReference type="Proteomes" id="UP000775547"/>
    </source>
</evidence>
<comment type="caution">
    <text evidence="2">The sequence shown here is derived from an EMBL/GenBank/DDBJ whole genome shotgun (WGS) entry which is preliminary data.</text>
</comment>
<accession>A0A9P7G708</accession>
<name>A0A9P7G708_9AGAR</name>
<reference evidence="2" key="2">
    <citation type="submission" date="2021-10" db="EMBL/GenBank/DDBJ databases">
        <title>Phylogenomics reveals ancestral predisposition of the termite-cultivated fungus Termitomyces towards a domesticated lifestyle.</title>
        <authorList>
            <person name="Auxier B."/>
            <person name="Grum-Grzhimaylo A."/>
            <person name="Cardenas M.E."/>
            <person name="Lodge J.D."/>
            <person name="Laessoe T."/>
            <person name="Pedersen O."/>
            <person name="Smith M.E."/>
            <person name="Kuyper T.W."/>
            <person name="Franco-Molano E.A."/>
            <person name="Baroni T.J."/>
            <person name="Aanen D.K."/>
        </authorList>
    </citation>
    <scope>NUCLEOTIDE SEQUENCE</scope>
    <source>
        <strain evidence="2">AP01</strain>
        <tissue evidence="2">Mycelium</tissue>
    </source>
</reference>
<reference evidence="2" key="1">
    <citation type="submission" date="2020-07" db="EMBL/GenBank/DDBJ databases">
        <authorList>
            <person name="Nieuwenhuis M."/>
            <person name="Van De Peppel L.J.J."/>
        </authorList>
    </citation>
    <scope>NUCLEOTIDE SEQUENCE</scope>
    <source>
        <strain evidence="2">AP01</strain>
        <tissue evidence="2">Mycelium</tissue>
    </source>
</reference>
<feature type="compositionally biased region" description="Low complexity" evidence="1">
    <location>
        <begin position="102"/>
        <end position="160"/>
    </location>
</feature>
<dbReference type="EMBL" id="JABCKV010000243">
    <property type="protein sequence ID" value="KAG5641842.1"/>
    <property type="molecule type" value="Genomic_DNA"/>
</dbReference>
<gene>
    <name evidence="2" type="ORF">DXG03_004124</name>
</gene>
<protein>
    <submittedName>
        <fullName evidence="2">Uncharacterized protein</fullName>
    </submittedName>
</protein>
<dbReference type="Proteomes" id="UP000775547">
    <property type="component" value="Unassembled WGS sequence"/>
</dbReference>
<feature type="region of interest" description="Disordered" evidence="1">
    <location>
        <begin position="36"/>
        <end position="69"/>
    </location>
</feature>
<sequence length="186" mass="18240">MPLLPLLRANSLPAPTTASSAPTSIWTAADPATMSAYATAKPSSPSPPRASRRPAPEMTSLPPSAPPSSSVCPSYAPFHCVYHIVRRLTTNAGAQGVTLTGEPPAETESATETSDASSTSAPQPTSTAPTTSGAASAPASASHTTSSSATGTAAPAETSKSNDARALGAQAVAVLGAAFGVAALAL</sequence>
<evidence type="ECO:0000313" key="2">
    <source>
        <dbReference type="EMBL" id="KAG5641842.1"/>
    </source>
</evidence>